<dbReference type="AlphaFoldDB" id="A0A0D9QPR2"/>
<organism evidence="1 2">
    <name type="scientific">Plasmodium fragile</name>
    <dbReference type="NCBI Taxonomy" id="5857"/>
    <lineage>
        <taxon>Eukaryota</taxon>
        <taxon>Sar</taxon>
        <taxon>Alveolata</taxon>
        <taxon>Apicomplexa</taxon>
        <taxon>Aconoidasida</taxon>
        <taxon>Haemosporida</taxon>
        <taxon>Plasmodiidae</taxon>
        <taxon>Plasmodium</taxon>
        <taxon>Plasmodium (Plasmodium)</taxon>
    </lineage>
</organism>
<dbReference type="EMBL" id="KQ001656">
    <property type="protein sequence ID" value="KJP88928.1"/>
    <property type="molecule type" value="Genomic_DNA"/>
</dbReference>
<evidence type="ECO:0000313" key="2">
    <source>
        <dbReference type="Proteomes" id="UP000054561"/>
    </source>
</evidence>
<gene>
    <name evidence="1" type="ORF">AK88_01422</name>
</gene>
<reference evidence="1 2" key="1">
    <citation type="submission" date="2014-03" db="EMBL/GenBank/DDBJ databases">
        <title>The Genome Sequence of Plasmodium fragile nilgiri.</title>
        <authorList>
            <consortium name="The Broad Institute Genomics Platform"/>
            <consortium name="The Broad Institute Genome Sequencing Center for Infectious Disease"/>
            <person name="Neafsey D."/>
            <person name="Duraisingh M."/>
            <person name="Young S.K."/>
            <person name="Zeng Q."/>
            <person name="Gargeya S."/>
            <person name="Abouelleil A."/>
            <person name="Alvarado L."/>
            <person name="Chapman S.B."/>
            <person name="Gainer-Dewar J."/>
            <person name="Goldberg J."/>
            <person name="Griggs A."/>
            <person name="Gujja S."/>
            <person name="Hansen M."/>
            <person name="Howarth C."/>
            <person name="Imamovic A."/>
            <person name="Larimer J."/>
            <person name="Pearson M."/>
            <person name="Poon T.W."/>
            <person name="Priest M."/>
            <person name="Roberts A."/>
            <person name="Saif S."/>
            <person name="Shea T."/>
            <person name="Sykes S."/>
            <person name="Wortman J."/>
            <person name="Nusbaum C."/>
            <person name="Birren B."/>
        </authorList>
    </citation>
    <scope>NUCLEOTIDE SEQUENCE [LARGE SCALE GENOMIC DNA]</scope>
    <source>
        <strain evidence="2">nilgiri</strain>
    </source>
</reference>
<dbReference type="GeneID" id="24266736"/>
<dbReference type="RefSeq" id="XP_012334480.1">
    <property type="nucleotide sequence ID" value="XM_012479057.1"/>
</dbReference>
<dbReference type="OMA" id="ITDSHKT"/>
<protein>
    <submittedName>
        <fullName evidence="1">Uncharacterized protein</fullName>
    </submittedName>
</protein>
<sequence>MGLAVFENDKNLSFNGVDKIVDDVYKDNLNFLLKSNKNELERKETDQFSFSIDNLLVLLEEEEQRRYSERDKMKDTFQSIALQLKNVKKSVKKAEKYLENKENGEMIAGSHKVLEDIQKRIHDL</sequence>
<keyword evidence="2" id="KW-1185">Reference proteome</keyword>
<dbReference type="OrthoDB" id="376134at2759"/>
<dbReference type="Proteomes" id="UP000054561">
    <property type="component" value="Unassembled WGS sequence"/>
</dbReference>
<dbReference type="VEuPathDB" id="PlasmoDB:AK88_01422"/>
<accession>A0A0D9QPR2</accession>
<evidence type="ECO:0000313" key="1">
    <source>
        <dbReference type="EMBL" id="KJP88928.1"/>
    </source>
</evidence>
<name>A0A0D9QPR2_PLAFR</name>
<proteinExistence type="predicted"/>